<dbReference type="InterPro" id="IPR002126">
    <property type="entry name" value="Cadherin-like_dom"/>
</dbReference>
<dbReference type="GO" id="GO:0005912">
    <property type="term" value="C:adherens junction"/>
    <property type="evidence" value="ECO:0007669"/>
    <property type="project" value="TreeGrafter"/>
</dbReference>
<dbReference type="GO" id="GO:0045296">
    <property type="term" value="F:cadherin binding"/>
    <property type="evidence" value="ECO:0007669"/>
    <property type="project" value="TreeGrafter"/>
</dbReference>
<dbReference type="GO" id="GO:0016339">
    <property type="term" value="P:calcium-dependent cell-cell adhesion via plasma membrane cell adhesion molecules"/>
    <property type="evidence" value="ECO:0007669"/>
    <property type="project" value="TreeGrafter"/>
</dbReference>
<evidence type="ECO:0000256" key="9">
    <source>
        <dbReference type="PROSITE-ProRule" id="PRU00043"/>
    </source>
</evidence>
<dbReference type="GO" id="GO:0007398">
    <property type="term" value="P:ectoderm development"/>
    <property type="evidence" value="ECO:0007669"/>
    <property type="project" value="UniProtKB-ARBA"/>
</dbReference>
<keyword evidence="7" id="KW-0472">Membrane</keyword>
<dbReference type="SMART" id="SM00112">
    <property type="entry name" value="CA"/>
    <property type="match status" value="2"/>
</dbReference>
<evidence type="ECO:0000313" key="13">
    <source>
        <dbReference type="Proteomes" id="UP000314982"/>
    </source>
</evidence>
<dbReference type="GO" id="GO:0016342">
    <property type="term" value="C:catenin complex"/>
    <property type="evidence" value="ECO:0007669"/>
    <property type="project" value="TreeGrafter"/>
</dbReference>
<dbReference type="Proteomes" id="UP000314982">
    <property type="component" value="Unassembled WGS sequence"/>
</dbReference>
<dbReference type="FunFam" id="2.60.40.60:FF:000011">
    <property type="entry name" value="Cadherin 1"/>
    <property type="match status" value="1"/>
</dbReference>
<keyword evidence="6" id="KW-0130">Cell adhesion</keyword>
<keyword evidence="8" id="KW-0325">Glycoprotein</keyword>
<dbReference type="PROSITE" id="PS00232">
    <property type="entry name" value="CADHERIN_1"/>
    <property type="match status" value="1"/>
</dbReference>
<evidence type="ECO:0000256" key="7">
    <source>
        <dbReference type="ARBA" id="ARBA00023136"/>
    </source>
</evidence>
<keyword evidence="3" id="KW-0479">Metal-binding</keyword>
<evidence type="ECO:0000256" key="6">
    <source>
        <dbReference type="ARBA" id="ARBA00022889"/>
    </source>
</evidence>
<reference evidence="13" key="1">
    <citation type="submission" date="2018-06" db="EMBL/GenBank/DDBJ databases">
        <title>Genome assembly of Danube salmon.</title>
        <authorList>
            <person name="Macqueen D.J."/>
            <person name="Gundappa M.K."/>
        </authorList>
    </citation>
    <scope>NUCLEOTIDE SEQUENCE [LARGE SCALE GENOMIC DNA]</scope>
</reference>
<dbReference type="SUPFAM" id="SSF49313">
    <property type="entry name" value="Cadherin-like"/>
    <property type="match status" value="2"/>
</dbReference>
<feature type="chain" id="PRO_5021268937" description="Cadherin domain-containing protein" evidence="10">
    <location>
        <begin position="28"/>
        <end position="199"/>
    </location>
</feature>
<organism evidence="12 13">
    <name type="scientific">Hucho hucho</name>
    <name type="common">huchen</name>
    <dbReference type="NCBI Taxonomy" id="62062"/>
    <lineage>
        <taxon>Eukaryota</taxon>
        <taxon>Metazoa</taxon>
        <taxon>Chordata</taxon>
        <taxon>Craniata</taxon>
        <taxon>Vertebrata</taxon>
        <taxon>Euteleostomi</taxon>
        <taxon>Actinopterygii</taxon>
        <taxon>Neopterygii</taxon>
        <taxon>Teleostei</taxon>
        <taxon>Protacanthopterygii</taxon>
        <taxon>Salmoniformes</taxon>
        <taxon>Salmonidae</taxon>
        <taxon>Salmoninae</taxon>
        <taxon>Hucho</taxon>
    </lineage>
</organism>
<feature type="signal peptide" evidence="10">
    <location>
        <begin position="1"/>
        <end position="27"/>
    </location>
</feature>
<feature type="domain" description="Cadherin" evidence="11">
    <location>
        <begin position="119"/>
        <end position="197"/>
    </location>
</feature>
<reference evidence="12" key="3">
    <citation type="submission" date="2025-09" db="UniProtKB">
        <authorList>
            <consortium name="Ensembl"/>
        </authorList>
    </citation>
    <scope>IDENTIFICATION</scope>
</reference>
<dbReference type="InterPro" id="IPR020894">
    <property type="entry name" value="Cadherin_CS"/>
</dbReference>
<name>A0A4W5RTE5_9TELE</name>
<evidence type="ECO:0000256" key="3">
    <source>
        <dbReference type="ARBA" id="ARBA00022723"/>
    </source>
</evidence>
<dbReference type="GO" id="GO:0005509">
    <property type="term" value="F:calcium ion binding"/>
    <property type="evidence" value="ECO:0007669"/>
    <property type="project" value="UniProtKB-UniRule"/>
</dbReference>
<dbReference type="GO" id="GO:0042074">
    <property type="term" value="P:cell migration involved in gastrulation"/>
    <property type="evidence" value="ECO:0007669"/>
    <property type="project" value="UniProtKB-ARBA"/>
</dbReference>
<protein>
    <recommendedName>
        <fullName evidence="11">Cadherin domain-containing protein</fullName>
    </recommendedName>
</protein>
<comment type="subcellular location">
    <subcellularLocation>
        <location evidence="1">Cell membrane</location>
    </subcellularLocation>
</comment>
<dbReference type="Gene3D" id="2.60.40.60">
    <property type="entry name" value="Cadherins"/>
    <property type="match status" value="2"/>
</dbReference>
<dbReference type="GO" id="GO:0007156">
    <property type="term" value="P:homophilic cell adhesion via plasma membrane adhesion molecules"/>
    <property type="evidence" value="ECO:0007669"/>
    <property type="project" value="InterPro"/>
</dbReference>
<reference evidence="12" key="2">
    <citation type="submission" date="2025-08" db="UniProtKB">
        <authorList>
            <consortium name="Ensembl"/>
        </authorList>
    </citation>
    <scope>IDENTIFICATION</scope>
</reference>
<dbReference type="PRINTS" id="PR00205">
    <property type="entry name" value="CADHERIN"/>
</dbReference>
<dbReference type="GO" id="GO:0007498">
    <property type="term" value="P:mesoderm development"/>
    <property type="evidence" value="ECO:0007669"/>
    <property type="project" value="UniProtKB-ARBA"/>
</dbReference>
<evidence type="ECO:0000313" key="12">
    <source>
        <dbReference type="Ensembl" id="ENSHHUP00000089343.1"/>
    </source>
</evidence>
<dbReference type="PROSITE" id="PS50268">
    <property type="entry name" value="CADHERIN_2"/>
    <property type="match status" value="2"/>
</dbReference>
<accession>A0A4W5RTE5</accession>
<keyword evidence="4" id="KW-0677">Repeat</keyword>
<keyword evidence="13" id="KW-1185">Reference proteome</keyword>
<dbReference type="GO" id="GO:0001764">
    <property type="term" value="P:neuron migration"/>
    <property type="evidence" value="ECO:0007669"/>
    <property type="project" value="UniProtKB-ARBA"/>
</dbReference>
<sequence>SFLNNSNHRAGLIFLICTNIFVSKVFGRGPFPKIMVSANNREVKIQYSITGSGADQPPVGLFFVDRDSGILYVTKPLDRERQDLYLLAHAVAVGAGIAEDPMEIIVKVIDMNDHTPVFTQDPFTGIVPEASLPGVMEVTATDADEPGSANADVRYTIIKQEPALPSPNMFVINPVTGRIRVNAAGLDREVSGYTTSIQF</sequence>
<proteinExistence type="predicted"/>
<keyword evidence="2" id="KW-1003">Cell membrane</keyword>
<evidence type="ECO:0000256" key="8">
    <source>
        <dbReference type="ARBA" id="ARBA00023180"/>
    </source>
</evidence>
<dbReference type="GO" id="GO:0007043">
    <property type="term" value="P:cell-cell junction assembly"/>
    <property type="evidence" value="ECO:0007669"/>
    <property type="project" value="TreeGrafter"/>
</dbReference>
<evidence type="ECO:0000259" key="11">
    <source>
        <dbReference type="PROSITE" id="PS50268"/>
    </source>
</evidence>
<dbReference type="GO" id="GO:0000902">
    <property type="term" value="P:cell morphogenesis"/>
    <property type="evidence" value="ECO:0007669"/>
    <property type="project" value="TreeGrafter"/>
</dbReference>
<dbReference type="InterPro" id="IPR015919">
    <property type="entry name" value="Cadherin-like_sf"/>
</dbReference>
<dbReference type="GO" id="GO:0030010">
    <property type="term" value="P:establishment of cell polarity"/>
    <property type="evidence" value="ECO:0007669"/>
    <property type="project" value="UniProtKB-ARBA"/>
</dbReference>
<dbReference type="GO" id="GO:0001841">
    <property type="term" value="P:neural tube formation"/>
    <property type="evidence" value="ECO:0007669"/>
    <property type="project" value="UniProtKB-ARBA"/>
</dbReference>
<keyword evidence="10" id="KW-0732">Signal</keyword>
<dbReference type="FunFam" id="2.60.40.60:FF:000022">
    <property type="entry name" value="Cadherin 2"/>
    <property type="match status" value="1"/>
</dbReference>
<dbReference type="PANTHER" id="PTHR24027">
    <property type="entry name" value="CADHERIN-23"/>
    <property type="match status" value="1"/>
</dbReference>
<dbReference type="Ensembl" id="ENSHHUT00000092115.1">
    <property type="protein sequence ID" value="ENSHHUP00000089343.1"/>
    <property type="gene ID" value="ENSHHUG00000051582.1"/>
</dbReference>
<dbReference type="InterPro" id="IPR039808">
    <property type="entry name" value="Cadherin"/>
</dbReference>
<dbReference type="GeneTree" id="ENSGT00940000154848"/>
<dbReference type="PANTHER" id="PTHR24027:SF319">
    <property type="entry name" value="CADHERIN-1"/>
    <property type="match status" value="1"/>
</dbReference>
<evidence type="ECO:0000256" key="1">
    <source>
        <dbReference type="ARBA" id="ARBA00004236"/>
    </source>
</evidence>
<dbReference type="GO" id="GO:0008013">
    <property type="term" value="F:beta-catenin binding"/>
    <property type="evidence" value="ECO:0007669"/>
    <property type="project" value="TreeGrafter"/>
</dbReference>
<evidence type="ECO:0000256" key="5">
    <source>
        <dbReference type="ARBA" id="ARBA00022837"/>
    </source>
</evidence>
<keyword evidence="5 9" id="KW-0106">Calcium</keyword>
<dbReference type="STRING" id="62062.ENSHHUP00000089343"/>
<evidence type="ECO:0000256" key="4">
    <source>
        <dbReference type="ARBA" id="ARBA00022737"/>
    </source>
</evidence>
<dbReference type="Pfam" id="PF00028">
    <property type="entry name" value="Cadherin"/>
    <property type="match status" value="2"/>
</dbReference>
<evidence type="ECO:0000256" key="10">
    <source>
        <dbReference type="SAM" id="SignalP"/>
    </source>
</evidence>
<dbReference type="GO" id="GO:0005737">
    <property type="term" value="C:cytoplasm"/>
    <property type="evidence" value="ECO:0007669"/>
    <property type="project" value="TreeGrafter"/>
</dbReference>
<dbReference type="GO" id="GO:0034332">
    <property type="term" value="P:adherens junction organization"/>
    <property type="evidence" value="ECO:0007669"/>
    <property type="project" value="UniProtKB-ARBA"/>
</dbReference>
<dbReference type="GO" id="GO:0044331">
    <property type="term" value="P:cell-cell adhesion mediated by cadherin"/>
    <property type="evidence" value="ECO:0007669"/>
    <property type="project" value="TreeGrafter"/>
</dbReference>
<dbReference type="AlphaFoldDB" id="A0A4W5RTE5"/>
<feature type="domain" description="Cadherin" evidence="11">
    <location>
        <begin position="44"/>
        <end position="118"/>
    </location>
</feature>
<dbReference type="CDD" id="cd11304">
    <property type="entry name" value="Cadherin_repeat"/>
    <property type="match status" value="1"/>
</dbReference>
<evidence type="ECO:0000256" key="2">
    <source>
        <dbReference type="ARBA" id="ARBA00022475"/>
    </source>
</evidence>